<proteinExistence type="predicted"/>
<dbReference type="Proteomes" id="UP001596175">
    <property type="component" value="Unassembled WGS sequence"/>
</dbReference>
<keyword evidence="3" id="KW-1185">Reference proteome</keyword>
<protein>
    <submittedName>
        <fullName evidence="2">Uncharacterized protein</fullName>
    </submittedName>
</protein>
<evidence type="ECO:0000313" key="2">
    <source>
        <dbReference type="EMBL" id="MFC5140687.1"/>
    </source>
</evidence>
<comment type="caution">
    <text evidence="2">The sequence shown here is derived from an EMBL/GenBank/DDBJ whole genome shotgun (WGS) entry which is preliminary data.</text>
</comment>
<feature type="region of interest" description="Disordered" evidence="1">
    <location>
        <begin position="119"/>
        <end position="146"/>
    </location>
</feature>
<dbReference type="RefSeq" id="WP_378022854.1">
    <property type="nucleotide sequence ID" value="NZ_JBHSKG010000012.1"/>
</dbReference>
<organism evidence="2 3">
    <name type="scientific">Actinomycetospora rhizophila</name>
    <dbReference type="NCBI Taxonomy" id="1416876"/>
    <lineage>
        <taxon>Bacteria</taxon>
        <taxon>Bacillati</taxon>
        <taxon>Actinomycetota</taxon>
        <taxon>Actinomycetes</taxon>
        <taxon>Pseudonocardiales</taxon>
        <taxon>Pseudonocardiaceae</taxon>
        <taxon>Actinomycetospora</taxon>
    </lineage>
</organism>
<sequence>MASPLFSLRYFLPETRLRIVTHVHKVVRTRGTESRLEPVVDVTVTPRVQADRTARCLTSIDAGVLEKLSMKVTLDDDGMIRSLNSESGRDPSPILSLAGRVLGTIAGAVVPGASVRSLAADDTAPRDSEGRAKKDEDDEERLPLETQWSTKNPQLSQLMVALSARIGALLDQLAKAEDPSEIAAVGQALAVVHQELATIDRARREWISSRARTIERVDVDVPLEAIHRVDAATLPSVLDGGTMTGGAEKLEQLGVLVAVADPDRPPRNPQLTLDQEDELLFRRARPVEIGVYEKIKGTWRVRPDLTLRIDVVDPHSTVDRVDLDGRWLRSRKVDLAFHPDMSISTYGVSSTSTVSSVVTGVGSILDPVDAALKKHAAAPSDAERALADRKLELDTLETTDEIARLSRLRGRSLELAELEQRAAILKARTALGEPAAG</sequence>
<name>A0ABV9ZKD7_9PSEU</name>
<gene>
    <name evidence="2" type="ORF">ACFPK1_20800</name>
</gene>
<feature type="compositionally biased region" description="Basic and acidic residues" evidence="1">
    <location>
        <begin position="123"/>
        <end position="135"/>
    </location>
</feature>
<accession>A0ABV9ZKD7</accession>
<evidence type="ECO:0000313" key="3">
    <source>
        <dbReference type="Proteomes" id="UP001596175"/>
    </source>
</evidence>
<evidence type="ECO:0000256" key="1">
    <source>
        <dbReference type="SAM" id="MobiDB-lite"/>
    </source>
</evidence>
<dbReference type="EMBL" id="JBHSKG010000012">
    <property type="protein sequence ID" value="MFC5140687.1"/>
    <property type="molecule type" value="Genomic_DNA"/>
</dbReference>
<reference evidence="3" key="1">
    <citation type="journal article" date="2019" name="Int. J. Syst. Evol. Microbiol.">
        <title>The Global Catalogue of Microorganisms (GCM) 10K type strain sequencing project: providing services to taxonomists for standard genome sequencing and annotation.</title>
        <authorList>
            <consortium name="The Broad Institute Genomics Platform"/>
            <consortium name="The Broad Institute Genome Sequencing Center for Infectious Disease"/>
            <person name="Wu L."/>
            <person name="Ma J."/>
        </authorList>
    </citation>
    <scope>NUCLEOTIDE SEQUENCE [LARGE SCALE GENOMIC DNA]</scope>
    <source>
        <strain evidence="3">XZYJ18</strain>
    </source>
</reference>